<keyword evidence="1" id="KW-0677">Repeat</keyword>
<dbReference type="PANTHER" id="PTHR24273">
    <property type="entry name" value="FI04643P-RELATED"/>
    <property type="match status" value="1"/>
</dbReference>
<evidence type="ECO:0000313" key="4">
    <source>
        <dbReference type="EMBL" id="SEL42628.1"/>
    </source>
</evidence>
<dbReference type="SUPFAM" id="SSF63825">
    <property type="entry name" value="YWTD domain"/>
    <property type="match status" value="1"/>
</dbReference>
<feature type="domain" description="HYR" evidence="3">
    <location>
        <begin position="1150"/>
        <end position="1227"/>
    </location>
</feature>
<dbReference type="PANTHER" id="PTHR24273:SF32">
    <property type="entry name" value="HYALIN"/>
    <property type="match status" value="1"/>
</dbReference>
<feature type="domain" description="HYR" evidence="3">
    <location>
        <begin position="992"/>
        <end position="1067"/>
    </location>
</feature>
<dbReference type="SMART" id="SM00089">
    <property type="entry name" value="PKD"/>
    <property type="match status" value="4"/>
</dbReference>
<dbReference type="NCBIfam" id="TIGR04534">
    <property type="entry name" value="ELWxxDGT_rpt"/>
    <property type="match status" value="3"/>
</dbReference>
<evidence type="ECO:0000259" key="3">
    <source>
        <dbReference type="PROSITE" id="PS50825"/>
    </source>
</evidence>
<keyword evidence="2" id="KW-1133">Transmembrane helix</keyword>
<dbReference type="RefSeq" id="WP_075006725.1">
    <property type="nucleotide sequence ID" value="NZ_FOAP01000006.1"/>
</dbReference>
<feature type="domain" description="HYR" evidence="3">
    <location>
        <begin position="1068"/>
        <end position="1149"/>
    </location>
</feature>
<dbReference type="InterPro" id="IPR022409">
    <property type="entry name" value="PKD/Chitinase_dom"/>
</dbReference>
<name>A0A1H7Q4I0_STIAU</name>
<sequence>MKHRENFWRPLLWLAVTLAVVSGCSESVVPKFDGPRGTSSSALEVTGPALVADLNTQLPANAGSAPAGFVAMGSTVFFVAQEASSGRELWMSDGTPAGTRLVADLRPGAESSDPSGLTVMGGQVYFVADAGSLGRELWRTDGTPAGTVPVKDIAPGTPTSSPGNLKVFNGLLYFSANGELWRSDGTPEGTVLFKGVLSDNFRGSPENLTVAGNQLFFTAYGAGTGRELWRSDGTPEGTLLLKDIAPGSRDGFISQLVSVGDRVFFVGFEPSARGSIWTSDGTPGGTRLAYDPTPGDPYDGMAIQWLTPVGGMLYFVSAGRYGGSLYGYEVWKTDGTTASLVADIAPGSASSWPEELVAVGTTLYFRANEPGTGYELWKLETLSGSLQRLANIRSGSADSTPQQLTAVGNLLYFTADDGMTGRELWRTDGTPAGTVQVSDIGLGTNSSTPEGLTAAGTRLFFSAERGTVGRELWSTESSGVSASLLKDILVPTASSDPQALTVLNGGLYFTADVQGFGREPWVNDSTGTRLIKDIYPGSWGSSPRQLVPLKGALVFDAEDPVYGRELWTSNGTEAGTRLLKELSPGPATWTAPYGLQAVGDRLYFIGNDGRTGFEPWVSDGTEAGTRLLKDLSAGTQYDTSLREGFAGFKNQAFFGAYQPSDMLWKSDGTSAGTVSLGYVVPFLNRGIAATPGFFYFVGANYGSYDMELWRSDGTNTGTRLVRDIAALGSGLPDDFALLGTTLYFSASHDGTQRDLWRSDGTGEGTWPVKQVPGGKGFNPRYLVEVNGALLFQASTQETGAELWRSDGTLEGTVRVKDTAPGAVNGVAVQPMLALEPEGLVVFAASDGTSGVEPWISDGTEAGTHPLGDLAPGAASSNPRLFTRQGNDIFFVANDGTTGFELWRVRLSVPPDTTPPTIICPAALSAEALSSAGAPVSFPPAAATDDRLGQPALSYSQAPGSVFRLGTTSVTATAKDAYGNTASCSFNVTVVDTSAPKVTCPANVTAEATSASGATVRFPGVTVSDASATQVTYSKAPGTVFPLGTTAVTATATDAGGYSASCTFNVTVRDTRGPVMVCPAGVAAEATSASGALVNYSPASASEAVSPPVTVSYSQASKTLFPLGVTVVTVTGTDALGNKSTCSFSVTVRDTQPPLVSCPKPAPFEATSASGTLVSYPPASALDAVSPEPVLTYSHASGTVFPLGTASVIAIATDAAGNSASCSFTITVRDRTPPTVTCPAGITAEATHAAGAEVNYPRATATDAVTASPSISYNRLPGTVFPLGTTTVTVTARDGAGNSASCTFSVTVQDTTAPSMVCPTGITAEATGDSGALVSYPAATATDAVTASPVLSYSQDSGTVFPLGATAVTVTAKDTVGNTASCSFNITVQDTTVPSLACPTNVTAEATSASGATVLYAPATVSDSVTAMPVLTYSQAAGTVFPLGTTAVTVTATDAAGNAASCSFDITVGDTTMPEVTCPANTAAEATGASGAVVTYPAATASDTASMPVALSYSHAPGTLFPLGMTAVSVIATDAAGNVASCTFSVTVQDTTAPSVVCPTDITTEATRASGSTVSYAPAMASDIATATPELSYSQGSGTVFSLGGTEVIVTARDEAGNTATCSFSVTVQDTTAPSVACPTDATVEATSALGGVLEYAPAVASDAVTALPEIIYSHASATVFPLGATGVTVIARDAAGNESTCHFTVAVRDTTPPSVGCTANLTVEAEGTEGTPVPFELANPLDTVTRSPQVASSHAPGSRFPLGTTAVTVTARDEADNVASCTFSITVQDTTPPALVCPEDMTFETKDAEGAAVTFTALARDTVTGLPGMTYSHASGSLFPPGTTPVTVSTRDDAGMTSECTFRVTVRQLVPEPAPEKAGGCASVTGTSVGGAGSLWLLLLGSAVWFWRGSRTRVR</sequence>
<feature type="domain" description="HYR" evidence="3">
    <location>
        <begin position="1228"/>
        <end position="1309"/>
    </location>
</feature>
<evidence type="ECO:0000256" key="1">
    <source>
        <dbReference type="ARBA" id="ARBA00022737"/>
    </source>
</evidence>
<dbReference type="Gene3D" id="2.60.40.10">
    <property type="entry name" value="Immunoglobulins"/>
    <property type="match status" value="1"/>
</dbReference>
<dbReference type="OrthoDB" id="5242130at2"/>
<dbReference type="InterPro" id="IPR003410">
    <property type="entry name" value="HYR_dom"/>
</dbReference>
<dbReference type="EMBL" id="FOAP01000006">
    <property type="protein sequence ID" value="SEL42628.1"/>
    <property type="molecule type" value="Genomic_DNA"/>
</dbReference>
<protein>
    <submittedName>
        <fullName evidence="4">ELWxxDGT repeat-containing protein</fullName>
    </submittedName>
</protein>
<feature type="domain" description="HYR" evidence="3">
    <location>
        <begin position="1468"/>
        <end position="1549"/>
    </location>
</feature>
<dbReference type="InterPro" id="IPR013783">
    <property type="entry name" value="Ig-like_fold"/>
</dbReference>
<keyword evidence="2" id="KW-0812">Transmembrane</keyword>
<dbReference type="PROSITE" id="PS50825">
    <property type="entry name" value="HYR"/>
    <property type="match status" value="11"/>
</dbReference>
<feature type="domain" description="HYR" evidence="3">
    <location>
        <begin position="1310"/>
        <end position="1389"/>
    </location>
</feature>
<reference evidence="5" key="1">
    <citation type="submission" date="2016-10" db="EMBL/GenBank/DDBJ databases">
        <authorList>
            <person name="Varghese N."/>
            <person name="Submissions S."/>
        </authorList>
    </citation>
    <scope>NUCLEOTIDE SEQUENCE [LARGE SCALE GENOMIC DNA]</scope>
    <source>
        <strain evidence="5">DSM 17044</strain>
    </source>
</reference>
<proteinExistence type="predicted"/>
<feature type="domain" description="HYR" evidence="3">
    <location>
        <begin position="1390"/>
        <end position="1467"/>
    </location>
</feature>
<accession>A0A1H7Q4I0</accession>
<evidence type="ECO:0000313" key="5">
    <source>
        <dbReference type="Proteomes" id="UP000182719"/>
    </source>
</evidence>
<dbReference type="InterPro" id="IPR030916">
    <property type="entry name" value="ELWxxDGT_rpt"/>
</dbReference>
<evidence type="ECO:0000256" key="2">
    <source>
        <dbReference type="SAM" id="Phobius"/>
    </source>
</evidence>
<feature type="domain" description="HYR" evidence="3">
    <location>
        <begin position="1790"/>
        <end position="1868"/>
    </location>
</feature>
<feature type="domain" description="HYR" evidence="3">
    <location>
        <begin position="910"/>
        <end position="991"/>
    </location>
</feature>
<dbReference type="Proteomes" id="UP000182719">
    <property type="component" value="Unassembled WGS sequence"/>
</dbReference>
<gene>
    <name evidence="4" type="ORF">SAMN05444354_1062</name>
</gene>
<feature type="domain" description="HYR" evidence="3">
    <location>
        <begin position="1708"/>
        <end position="1789"/>
    </location>
</feature>
<keyword evidence="2" id="KW-0472">Membrane</keyword>
<dbReference type="PROSITE" id="PS51257">
    <property type="entry name" value="PROKAR_LIPOPROTEIN"/>
    <property type="match status" value="1"/>
</dbReference>
<dbReference type="Pfam" id="PF02494">
    <property type="entry name" value="HYR"/>
    <property type="match status" value="12"/>
</dbReference>
<feature type="domain" description="HYR" evidence="3">
    <location>
        <begin position="1550"/>
        <end position="1629"/>
    </location>
</feature>
<feature type="transmembrane region" description="Helical" evidence="2">
    <location>
        <begin position="1889"/>
        <end position="1907"/>
    </location>
</feature>
<organism evidence="4 5">
    <name type="scientific">Stigmatella aurantiaca</name>
    <dbReference type="NCBI Taxonomy" id="41"/>
    <lineage>
        <taxon>Bacteria</taxon>
        <taxon>Pseudomonadati</taxon>
        <taxon>Myxococcota</taxon>
        <taxon>Myxococcia</taxon>
        <taxon>Myxococcales</taxon>
        <taxon>Cystobacterineae</taxon>
        <taxon>Archangiaceae</taxon>
        <taxon>Stigmatella</taxon>
    </lineage>
</organism>
<keyword evidence="5" id="KW-1185">Reference proteome</keyword>